<dbReference type="EMBL" id="VJMH01006719">
    <property type="protein sequence ID" value="KAF0688503.1"/>
    <property type="molecule type" value="Genomic_DNA"/>
</dbReference>
<keyword evidence="4" id="KW-1185">Reference proteome</keyword>
<evidence type="ECO:0000313" key="3">
    <source>
        <dbReference type="EMBL" id="VFT96571.1"/>
    </source>
</evidence>
<evidence type="ECO:0000256" key="1">
    <source>
        <dbReference type="SAM" id="SignalP"/>
    </source>
</evidence>
<accession>A0A485LDS3</accession>
<organism evidence="3 4">
    <name type="scientific">Aphanomyces stellatus</name>
    <dbReference type="NCBI Taxonomy" id="120398"/>
    <lineage>
        <taxon>Eukaryota</taxon>
        <taxon>Sar</taxon>
        <taxon>Stramenopiles</taxon>
        <taxon>Oomycota</taxon>
        <taxon>Saprolegniomycetes</taxon>
        <taxon>Saprolegniales</taxon>
        <taxon>Verrucalvaceae</taxon>
        <taxon>Aphanomyces</taxon>
    </lineage>
</organism>
<dbReference type="InterPro" id="IPR052050">
    <property type="entry name" value="SecEffector_AnkRepeat"/>
</dbReference>
<reference evidence="2" key="2">
    <citation type="submission" date="2019-06" db="EMBL/GenBank/DDBJ databases">
        <title>Genomics analysis of Aphanomyces spp. identifies a new class of oomycete effector associated with host adaptation.</title>
        <authorList>
            <person name="Gaulin E."/>
        </authorList>
    </citation>
    <scope>NUCLEOTIDE SEQUENCE</scope>
    <source>
        <strain evidence="2">CBS 578.67</strain>
    </source>
</reference>
<protein>
    <submittedName>
        <fullName evidence="3">Aste57867_19873 protein</fullName>
    </submittedName>
</protein>
<dbReference type="PANTHER" id="PTHR46586">
    <property type="entry name" value="ANKYRIN REPEAT-CONTAINING PROTEIN"/>
    <property type="match status" value="1"/>
</dbReference>
<feature type="signal peptide" evidence="1">
    <location>
        <begin position="1"/>
        <end position="18"/>
    </location>
</feature>
<dbReference type="EMBL" id="CAADRA010006742">
    <property type="protein sequence ID" value="VFT96571.1"/>
    <property type="molecule type" value="Genomic_DNA"/>
</dbReference>
<dbReference type="SUPFAM" id="SSF140860">
    <property type="entry name" value="Pseudo ankyrin repeat-like"/>
    <property type="match status" value="1"/>
</dbReference>
<gene>
    <name evidence="3" type="primary">Aste57867_19873</name>
    <name evidence="2" type="ORF">As57867_019807</name>
    <name evidence="3" type="ORF">ASTE57867_19873</name>
</gene>
<evidence type="ECO:0000313" key="4">
    <source>
        <dbReference type="Proteomes" id="UP000332933"/>
    </source>
</evidence>
<dbReference type="PANTHER" id="PTHR46586:SF3">
    <property type="entry name" value="ANKYRIN REPEAT-CONTAINING PROTEIN"/>
    <property type="match status" value="1"/>
</dbReference>
<reference evidence="3 4" key="1">
    <citation type="submission" date="2019-03" db="EMBL/GenBank/DDBJ databases">
        <authorList>
            <person name="Gaulin E."/>
            <person name="Dumas B."/>
        </authorList>
    </citation>
    <scope>NUCLEOTIDE SEQUENCE [LARGE SCALE GENOMIC DNA]</scope>
    <source>
        <strain evidence="3">CBS 568.67</strain>
    </source>
</reference>
<proteinExistence type="predicted"/>
<dbReference type="Proteomes" id="UP000332933">
    <property type="component" value="Unassembled WGS sequence"/>
</dbReference>
<evidence type="ECO:0000313" key="2">
    <source>
        <dbReference type="EMBL" id="KAF0688503.1"/>
    </source>
</evidence>
<sequence>MASHVVFTSHELLRLVCAHQCGMPQDMFEFRAFLWSNRPVCPSTADKFVSHWLDGHVLPRVALLVQHVPFARKFIAEFAARHGRVDILEVLTNVFGVSKLRWWDLDEEAASCGHVATLKYLWSIDYIQDVPKCALQAAVGGHVPVLRFLQTTYAFEKWFRTSTMEAAAAKKQLKALQLLYAVWSPTEECVTKRGHMLRTLLSTMLATREPPAPRSMLEWFVGEIRHHHSSKLLVEAFLATDMLPTFVPYLDDTNHVSLLDLLSWTSFLDGDVLVQLQKLFLALPWLREPNPSQMDTKRRYLAEAMELMNLPVMQWLPADMPADDVVALVREQSHFLALAMHLCNVDVVCFYEAHGGAISDALLHRAVVAESSKLKLVKWLVHDAAHVTKSLDGWFSWLVDRCGGRVAVMGRMLKHEAQSNAWIDIFSMLYEPWLAAMKDDEAEKDRIMKSWVTIADTWSRNKVADAVVASNAMKRKPDHRDVHLYRQGYHRWWYTKVEQKGLKTKARNEGRKIKQIVAKKERGHDRTSQGAKIPLVGVAEKTTPRDEVHKQLDQSVTLLVNMKLTDDTNE</sequence>
<feature type="chain" id="PRO_5036116479" evidence="1">
    <location>
        <begin position="19"/>
        <end position="570"/>
    </location>
</feature>
<dbReference type="AlphaFoldDB" id="A0A485LDS3"/>
<name>A0A485LDS3_9STRA</name>
<keyword evidence="1" id="KW-0732">Signal</keyword>